<evidence type="ECO:0000313" key="9">
    <source>
        <dbReference type="EMBL" id="TGA96294.1"/>
    </source>
</evidence>
<evidence type="ECO:0000256" key="4">
    <source>
        <dbReference type="ARBA" id="ARBA00022801"/>
    </source>
</evidence>
<dbReference type="GO" id="GO:0008236">
    <property type="term" value="F:serine-type peptidase activity"/>
    <property type="evidence" value="ECO:0007669"/>
    <property type="project" value="UniProtKB-KW"/>
</dbReference>
<evidence type="ECO:0000256" key="1">
    <source>
        <dbReference type="ARBA" id="ARBA00010233"/>
    </source>
</evidence>
<dbReference type="InterPro" id="IPR027461">
    <property type="entry name" value="Carboxypeptidase_A_C_sf"/>
</dbReference>
<proteinExistence type="inferred from homology"/>
<evidence type="ECO:0000256" key="5">
    <source>
        <dbReference type="ARBA" id="ARBA00022825"/>
    </source>
</evidence>
<dbReference type="SUPFAM" id="SSF52317">
    <property type="entry name" value="Class I glutamine amidotransferase-like"/>
    <property type="match status" value="1"/>
</dbReference>
<keyword evidence="5" id="KW-0720">Serine protease</keyword>
<dbReference type="Proteomes" id="UP000298347">
    <property type="component" value="Unassembled WGS sequence"/>
</dbReference>
<feature type="domain" description="LD-carboxypeptidase C-terminal" evidence="8">
    <location>
        <begin position="177"/>
        <end position="290"/>
    </location>
</feature>
<dbReference type="PANTHER" id="PTHR30237">
    <property type="entry name" value="MURAMOYLTETRAPEPTIDE CARBOXYPEPTIDASE"/>
    <property type="match status" value="1"/>
</dbReference>
<keyword evidence="10" id="KW-1185">Reference proteome</keyword>
<dbReference type="AlphaFoldDB" id="A0A4Z0GKY9"/>
<dbReference type="OrthoDB" id="9807329at2"/>
<feature type="active site" description="Nucleophile" evidence="6">
    <location>
        <position position="111"/>
    </location>
</feature>
<dbReference type="EMBL" id="SRJD01000027">
    <property type="protein sequence ID" value="TGA96294.1"/>
    <property type="molecule type" value="Genomic_DNA"/>
</dbReference>
<evidence type="ECO:0000256" key="2">
    <source>
        <dbReference type="ARBA" id="ARBA00022645"/>
    </source>
</evidence>
<dbReference type="SUPFAM" id="SSF141986">
    <property type="entry name" value="LD-carboxypeptidase A C-terminal domain-like"/>
    <property type="match status" value="1"/>
</dbReference>
<reference evidence="9 10" key="1">
    <citation type="journal article" date="2015" name="Int. J. Syst. Evol. Microbiol.">
        <title>Sporolactobacillus shoreae sp. nov. and Sporolactobacillus spathodeae sp. nov., two spore-forming lactic acid bacteria isolated from tree barks in Thailand.</title>
        <authorList>
            <person name="Thamacharoensuk T."/>
            <person name="Kitahara M."/>
            <person name="Ohkuma M."/>
            <person name="Thongchul N."/>
            <person name="Tanasupawat S."/>
        </authorList>
    </citation>
    <scope>NUCLEOTIDE SEQUENCE [LARGE SCALE GENOMIC DNA]</scope>
    <source>
        <strain evidence="9 10">BK92</strain>
    </source>
</reference>
<accession>A0A4Z0GKY9</accession>
<evidence type="ECO:0000259" key="7">
    <source>
        <dbReference type="Pfam" id="PF02016"/>
    </source>
</evidence>
<dbReference type="CDD" id="cd07062">
    <property type="entry name" value="Peptidase_S66_mccF_like"/>
    <property type="match status" value="1"/>
</dbReference>
<name>A0A4Z0GKY9_9BACL</name>
<comment type="similarity">
    <text evidence="1">Belongs to the peptidase S66 family.</text>
</comment>
<comment type="caution">
    <text evidence="9">The sequence shown here is derived from an EMBL/GenBank/DDBJ whole genome shotgun (WGS) entry which is preliminary data.</text>
</comment>
<feature type="domain" description="LD-carboxypeptidase N-terminal" evidence="7">
    <location>
        <begin position="12"/>
        <end position="131"/>
    </location>
</feature>
<feature type="active site" description="Charge relay system" evidence="6">
    <location>
        <position position="276"/>
    </location>
</feature>
<dbReference type="InterPro" id="IPR029062">
    <property type="entry name" value="Class_I_gatase-like"/>
</dbReference>
<evidence type="ECO:0000256" key="3">
    <source>
        <dbReference type="ARBA" id="ARBA00022670"/>
    </source>
</evidence>
<dbReference type="InterPro" id="IPR003507">
    <property type="entry name" value="S66_fam"/>
</dbReference>
<protein>
    <submittedName>
        <fullName evidence="9">LD-carboxypeptidase</fullName>
    </submittedName>
</protein>
<keyword evidence="4" id="KW-0378">Hydrolase</keyword>
<sequence length="306" mass="33974">MVPLRLKKHDKIGIISPSDPITKEEMKQFEKGTKYLSELGFTLIQSRNCLSCSMGYSATPKEKADDINNMFADSSIKAIICSQGGANANACLPYVDWNIIRSNPKIFMGISDITTLLNAIFLKTGLVTFHGNDMIWGFGREPQMYDKKEFSERLMSGKIGDLKSNGNRVNIRGGKAEGTLIGGNLKCLLKLAGTTFLPKFNNTLLFLESFGFDPVVCDSAFNQLKQMGVFDEIKGVIIGHIFDDREKQHSIHMEDILLNVSKEYSFPILKIDDFGHNCPNTVIPVGVKASMDADNQTITLLENCVE</sequence>
<dbReference type="RefSeq" id="WP_135349822.1">
    <property type="nucleotide sequence ID" value="NZ_SRJD01000027.1"/>
</dbReference>
<dbReference type="Pfam" id="PF17676">
    <property type="entry name" value="Peptidase_S66C"/>
    <property type="match status" value="1"/>
</dbReference>
<dbReference type="InterPro" id="IPR040921">
    <property type="entry name" value="Peptidase_S66C"/>
</dbReference>
<dbReference type="Gene3D" id="3.50.30.60">
    <property type="entry name" value="LD-carboxypeptidase A C-terminal domain-like"/>
    <property type="match status" value="1"/>
</dbReference>
<dbReference type="GO" id="GO:0006508">
    <property type="term" value="P:proteolysis"/>
    <property type="evidence" value="ECO:0007669"/>
    <property type="project" value="UniProtKB-KW"/>
</dbReference>
<evidence type="ECO:0000259" key="8">
    <source>
        <dbReference type="Pfam" id="PF17676"/>
    </source>
</evidence>
<keyword evidence="3" id="KW-0645">Protease</keyword>
<keyword evidence="2 9" id="KW-0121">Carboxypeptidase</keyword>
<dbReference type="PIRSF" id="PIRSF028757">
    <property type="entry name" value="LD-carboxypeptidase"/>
    <property type="match status" value="1"/>
</dbReference>
<dbReference type="GO" id="GO:0004180">
    <property type="term" value="F:carboxypeptidase activity"/>
    <property type="evidence" value="ECO:0007669"/>
    <property type="project" value="UniProtKB-KW"/>
</dbReference>
<feature type="active site" description="Charge relay system" evidence="6">
    <location>
        <position position="208"/>
    </location>
</feature>
<dbReference type="Gene3D" id="3.40.50.10740">
    <property type="entry name" value="Class I glutamine amidotransferase-like"/>
    <property type="match status" value="1"/>
</dbReference>
<dbReference type="PANTHER" id="PTHR30237:SF2">
    <property type="entry name" value="MUREIN TETRAPEPTIDE CARBOXYPEPTIDASE"/>
    <property type="match status" value="1"/>
</dbReference>
<dbReference type="Pfam" id="PF02016">
    <property type="entry name" value="Peptidase_S66"/>
    <property type="match status" value="1"/>
</dbReference>
<evidence type="ECO:0000256" key="6">
    <source>
        <dbReference type="PIRSR" id="PIRSR028757-1"/>
    </source>
</evidence>
<gene>
    <name evidence="9" type="ORF">E4665_16095</name>
</gene>
<dbReference type="InterPro" id="IPR040449">
    <property type="entry name" value="Peptidase_S66_N"/>
</dbReference>
<evidence type="ECO:0000313" key="10">
    <source>
        <dbReference type="Proteomes" id="UP000298347"/>
    </source>
</evidence>
<dbReference type="InterPro" id="IPR027478">
    <property type="entry name" value="LdcA_N"/>
</dbReference>
<organism evidence="9 10">
    <name type="scientific">Sporolactobacillus shoreae</name>
    <dbReference type="NCBI Taxonomy" id="1465501"/>
    <lineage>
        <taxon>Bacteria</taxon>
        <taxon>Bacillati</taxon>
        <taxon>Bacillota</taxon>
        <taxon>Bacilli</taxon>
        <taxon>Bacillales</taxon>
        <taxon>Sporolactobacillaceae</taxon>
        <taxon>Sporolactobacillus</taxon>
    </lineage>
</organism>